<sequence>MVRSEDERTVFQPFLKHKNDEWHNYAALTAAAYARDLLGIVKPQKVASQPAWAGKIESLLGNFCEDVREVLHHERSKEEEKLWQWVSPIDHFKTHTDKSRSRNRENRAGQWLLDSPDFKEFLSENNKNLFCPGIPGAGKTVLASVVIEYLLKLRKTGEGNERNRIGVAFIYFDFKQQSELVHFLGSILRQLATDDSSAFDSIEKAHKECAEKCRALSISEVRELLHSVALNFSRLFIVVDALDEGQQHVCNGLLSEIFDLQRSCVTNVFATSRHIPAIEARFKGASTLEIRACDEDVRKYVDDNIDRLPGFVQENSGLREEIKDGIINAVDGIFLLAKFHLDSLIGVQSVRALRDALDRLPSPAGTNAYDQAYDLALDRIESQIPNTRDFAIKVLSWVACARVHLTIKELQCALAVIVGSTHFDESNIPDMRDLVLVCAGLVVIDEERQIVRLVHYTAQEYFERHQKQRLPDAHSYITTICLAYLSLDYFQDVDLTSNIILLQQHPFYQYGAINWGYHAREAPALLPVILEFLQSEMKIARVGYVMARSVRGYTPRLPRVTGLHVAAFFGILEAVKLLMHHDCADSKDGHGWSPLSWAAFSGQYDVVAQLLEKCKVSVDSRDDRSNTPLHLATQNGHSEVMKLLLIKGHGDVNARDGRGATPLHLAAEKGHSAVPILLNHGADSNACDDNLRKPITLAVRGDHITTMRQLLDKNKVGLDSLDEHGHGPLLADAASAGSMAEVKVLIDEYKVDINSKDRYGRTPLSNALLNRHKDVANSLLSYDRVDLISPDVDGRYRKIRPDDSLYYTESVFEAPILCEYSILMPNLASLTGTSRC</sequence>
<reference evidence="1" key="1">
    <citation type="submission" date="2021-11" db="EMBL/GenBank/DDBJ databases">
        <title>Fusarium solani-melongenae Genome sequencing and assembly.</title>
        <authorList>
            <person name="Xie S."/>
            <person name="Huang L."/>
            <person name="Zhang X."/>
        </authorList>
    </citation>
    <scope>NUCLEOTIDE SEQUENCE</scope>
    <source>
        <strain evidence="1">CRI 24-3</strain>
    </source>
</reference>
<dbReference type="Proteomes" id="UP000830768">
    <property type="component" value="Chromosome 5"/>
</dbReference>
<keyword evidence="2" id="KW-1185">Reference proteome</keyword>
<proteinExistence type="predicted"/>
<evidence type="ECO:0000313" key="1">
    <source>
        <dbReference type="EMBL" id="UPK95610.1"/>
    </source>
</evidence>
<dbReference type="EMBL" id="CP090034">
    <property type="protein sequence ID" value="UPK95610.1"/>
    <property type="molecule type" value="Genomic_DNA"/>
</dbReference>
<name>A0ACD3Z329_FUSSC</name>
<organism evidence="1 2">
    <name type="scientific">Fusarium solani subsp. cucurbitae</name>
    <name type="common">Neocosmosporum cucurbitae</name>
    <dbReference type="NCBI Taxonomy" id="2747967"/>
    <lineage>
        <taxon>Eukaryota</taxon>
        <taxon>Fungi</taxon>
        <taxon>Dikarya</taxon>
        <taxon>Ascomycota</taxon>
        <taxon>Pezizomycotina</taxon>
        <taxon>Sordariomycetes</taxon>
        <taxon>Hypocreomycetidae</taxon>
        <taxon>Hypocreales</taxon>
        <taxon>Nectriaceae</taxon>
        <taxon>Fusarium</taxon>
        <taxon>Fusarium solani species complex</taxon>
    </lineage>
</organism>
<protein>
    <submittedName>
        <fullName evidence="1">Uncharacterized protein</fullName>
    </submittedName>
</protein>
<accession>A0ACD3Z329</accession>
<gene>
    <name evidence="1" type="ORF">LCI18_006545</name>
</gene>
<evidence type="ECO:0000313" key="2">
    <source>
        <dbReference type="Proteomes" id="UP000830768"/>
    </source>
</evidence>